<protein>
    <submittedName>
        <fullName evidence="3">Uncharacterized protein</fullName>
    </submittedName>
</protein>
<reference evidence="3 4" key="1">
    <citation type="submission" date="2016-03" db="EMBL/GenBank/DDBJ databases">
        <title>Comparative genomics of the ectomycorrhizal sister species Rhizopogon vinicolor and Rhizopogon vesiculosus (Basidiomycota: Boletales) reveals a divergence of the mating type B locus.</title>
        <authorList>
            <person name="Mujic A.B."/>
            <person name="Kuo A."/>
            <person name="Tritt A."/>
            <person name="Lipzen A."/>
            <person name="Chen C."/>
            <person name="Johnson J."/>
            <person name="Sharma A."/>
            <person name="Barry K."/>
            <person name="Grigoriev I.V."/>
            <person name="Spatafora J.W."/>
        </authorList>
    </citation>
    <scope>NUCLEOTIDE SEQUENCE [LARGE SCALE GENOMIC DNA]</scope>
    <source>
        <strain evidence="3 4">AM-OR11-056</strain>
    </source>
</reference>
<feature type="region of interest" description="Disordered" evidence="1">
    <location>
        <begin position="470"/>
        <end position="494"/>
    </location>
</feature>
<feature type="region of interest" description="Disordered" evidence="1">
    <location>
        <begin position="105"/>
        <end position="124"/>
    </location>
</feature>
<feature type="compositionally biased region" description="Polar residues" evidence="1">
    <location>
        <begin position="695"/>
        <end position="708"/>
    </location>
</feature>
<accession>A0A1J8Q0Z5</accession>
<organism evidence="3 4">
    <name type="scientific">Rhizopogon vesiculosus</name>
    <dbReference type="NCBI Taxonomy" id="180088"/>
    <lineage>
        <taxon>Eukaryota</taxon>
        <taxon>Fungi</taxon>
        <taxon>Dikarya</taxon>
        <taxon>Basidiomycota</taxon>
        <taxon>Agaricomycotina</taxon>
        <taxon>Agaricomycetes</taxon>
        <taxon>Agaricomycetidae</taxon>
        <taxon>Boletales</taxon>
        <taxon>Suillineae</taxon>
        <taxon>Rhizopogonaceae</taxon>
        <taxon>Rhizopogon</taxon>
    </lineage>
</organism>
<feature type="compositionally biased region" description="Polar residues" evidence="1">
    <location>
        <begin position="289"/>
        <end position="298"/>
    </location>
</feature>
<evidence type="ECO:0000313" key="3">
    <source>
        <dbReference type="EMBL" id="OJA14359.1"/>
    </source>
</evidence>
<gene>
    <name evidence="3" type="ORF">AZE42_04961</name>
</gene>
<dbReference type="Proteomes" id="UP000183567">
    <property type="component" value="Unassembled WGS sequence"/>
</dbReference>
<feature type="compositionally biased region" description="Low complexity" evidence="1">
    <location>
        <begin position="476"/>
        <end position="487"/>
    </location>
</feature>
<keyword evidence="2" id="KW-0472">Membrane</keyword>
<feature type="compositionally biased region" description="Basic and acidic residues" evidence="1">
    <location>
        <begin position="623"/>
        <end position="635"/>
    </location>
</feature>
<feature type="region of interest" description="Disordered" evidence="1">
    <location>
        <begin position="208"/>
        <end position="345"/>
    </location>
</feature>
<feature type="compositionally biased region" description="Polar residues" evidence="1">
    <location>
        <begin position="404"/>
        <end position="423"/>
    </location>
</feature>
<sequence length="902" mass="98465">MHSLLSHIRGRVISHPATTPPNQEISNVVPPTPALSYGVDSSVETSPAARYAPGRRILENPSSFLDVPDDLGPLTRSLSPSTRKHSGGGLRNIQQAKPISKSVFEVDEPHEPPEPPPSQSIFIDPLQPAEAGDWSTFGRQRVRSPQIVPDFPDHSLPKDTTRRMSYSLSLNRNNSSQNFKVPSSTGSSHSIMTFGNVSRSSLALHDIPAQTSNDGHASTIPDDNFASNPSINSKSSPTDAEFSRRHPRTPSRPRSKTSPTIRPTAYLTTPILRELGFDSPGTFGHPTPENRTTFTFTQPSPPPPLPALNHPDLSSRLEDKGATDTTSGFSQQSNTFPKRSSRIPSGIGDDFFASLSMSFGRSLRHSASLPKVQHDFPSSSEEQPAQRPRARSISDKPGRHRRNSASWSAQQATEGVTSSSNTAWPAEVSREILRLSLGEGLDVIDWPTGVPGPGSQTLNKAATRGDNVAQLPNQTPISRSFSRSLSPPRRRRSPIPQAPSIPLFFLFLFRSLQSLVSSTHSFVLLGGDHIPQSLHLPSPLRSAIHADPHMSAKSNDTHVVQDGAASSDHASSRLDAPVGPSEIQGHSSSQFLLAPTTMKPTPTRTSRSNTMDPTTPTPATRNLSDKSKGKRKAEDFETTPPEQKKDSQRATFAVPESNRSQKLSASGSSHAPSSYHRKRARLSSSSPFSTPVQSRPVSLQGQTPSLQPTPEVGRFGSWSSQMSARILSTPQAPSRATSARSIHLQQTPPKSSHTPAANSNQNHARHQSMSQLSIPISALVSPHAPSIVPSGKFHMRDPRRPPKKLAQTPWTLHFASEDEPASSVHAWCFFLGFILFPIWWVAALFLRTPGTRIVGDEKGMSLDDPQIEHDAKAWRFRCRIMSVVSLFTYIPFIVLIVIYTRR</sequence>
<feature type="compositionally biased region" description="Polar residues" evidence="1">
    <location>
        <begin position="717"/>
        <end position="769"/>
    </location>
</feature>
<evidence type="ECO:0000256" key="2">
    <source>
        <dbReference type="SAM" id="Phobius"/>
    </source>
</evidence>
<keyword evidence="4" id="KW-1185">Reference proteome</keyword>
<feature type="compositionally biased region" description="Basic residues" evidence="1">
    <location>
        <begin position="245"/>
        <end position="255"/>
    </location>
</feature>
<evidence type="ECO:0000256" key="1">
    <source>
        <dbReference type="SAM" id="MobiDB-lite"/>
    </source>
</evidence>
<feature type="region of interest" description="Disordered" evidence="1">
    <location>
        <begin position="562"/>
        <end position="769"/>
    </location>
</feature>
<feature type="compositionally biased region" description="Low complexity" evidence="1">
    <location>
        <begin position="664"/>
        <end position="674"/>
    </location>
</feature>
<feature type="compositionally biased region" description="Polar residues" evidence="1">
    <location>
        <begin position="323"/>
        <end position="338"/>
    </location>
</feature>
<keyword evidence="2" id="KW-0812">Transmembrane</keyword>
<evidence type="ECO:0000313" key="4">
    <source>
        <dbReference type="Proteomes" id="UP000183567"/>
    </source>
</evidence>
<dbReference type="EMBL" id="LVVM01003728">
    <property type="protein sequence ID" value="OJA14359.1"/>
    <property type="molecule type" value="Genomic_DNA"/>
</dbReference>
<name>A0A1J8Q0Z5_9AGAM</name>
<feature type="compositionally biased region" description="Polar residues" evidence="1">
    <location>
        <begin position="598"/>
        <end position="622"/>
    </location>
</feature>
<feature type="region of interest" description="Disordered" evidence="1">
    <location>
        <begin position="61"/>
        <end position="98"/>
    </location>
</feature>
<dbReference type="OrthoDB" id="3266087at2759"/>
<feature type="compositionally biased region" description="Polar residues" evidence="1">
    <location>
        <begin position="225"/>
        <end position="238"/>
    </location>
</feature>
<proteinExistence type="predicted"/>
<feature type="region of interest" description="Disordered" evidence="1">
    <location>
        <begin position="371"/>
        <end position="423"/>
    </location>
</feature>
<dbReference type="AlphaFoldDB" id="A0A1J8Q0Z5"/>
<feature type="compositionally biased region" description="Basic and acidic residues" evidence="1">
    <location>
        <begin position="313"/>
        <end position="322"/>
    </location>
</feature>
<feature type="compositionally biased region" description="Low complexity" evidence="1">
    <location>
        <begin position="683"/>
        <end position="694"/>
    </location>
</feature>
<feature type="transmembrane region" description="Helical" evidence="2">
    <location>
        <begin position="880"/>
        <end position="899"/>
    </location>
</feature>
<keyword evidence="2" id="KW-1133">Transmembrane helix</keyword>
<feature type="transmembrane region" description="Helical" evidence="2">
    <location>
        <begin position="824"/>
        <end position="846"/>
    </location>
</feature>
<comment type="caution">
    <text evidence="3">The sequence shown here is derived from an EMBL/GenBank/DDBJ whole genome shotgun (WGS) entry which is preliminary data.</text>
</comment>